<feature type="compositionally biased region" description="Low complexity" evidence="3">
    <location>
        <begin position="398"/>
        <end position="407"/>
    </location>
</feature>
<dbReference type="Pfam" id="PF00022">
    <property type="entry name" value="Actin"/>
    <property type="match status" value="1"/>
</dbReference>
<evidence type="ECO:0000313" key="6">
    <source>
        <dbReference type="WBParaSite" id="HNAJ_0000783501-mRNA-1"/>
    </source>
</evidence>
<evidence type="ECO:0000313" key="5">
    <source>
        <dbReference type="Proteomes" id="UP000278807"/>
    </source>
</evidence>
<feature type="region of interest" description="Disordered" evidence="3">
    <location>
        <begin position="366"/>
        <end position="408"/>
    </location>
</feature>
<dbReference type="WBParaSite" id="HNAJ_0000783501-mRNA-1">
    <property type="protein sequence ID" value="HNAJ_0000783501-mRNA-1"/>
    <property type="gene ID" value="HNAJ_0000783501"/>
</dbReference>
<dbReference type="SUPFAM" id="SSF53067">
    <property type="entry name" value="Actin-like ATPase domain"/>
    <property type="match status" value="1"/>
</dbReference>
<comment type="similarity">
    <text evidence="2">Belongs to the actin family.</text>
</comment>
<dbReference type="Gene3D" id="3.30.420.40">
    <property type="match status" value="2"/>
</dbReference>
<organism evidence="6">
    <name type="scientific">Rodentolepis nana</name>
    <name type="common">Dwarf tapeworm</name>
    <name type="synonym">Hymenolepis nana</name>
    <dbReference type="NCBI Taxonomy" id="102285"/>
    <lineage>
        <taxon>Eukaryota</taxon>
        <taxon>Metazoa</taxon>
        <taxon>Spiralia</taxon>
        <taxon>Lophotrochozoa</taxon>
        <taxon>Platyhelminthes</taxon>
        <taxon>Cestoda</taxon>
        <taxon>Eucestoda</taxon>
        <taxon>Cyclophyllidea</taxon>
        <taxon>Hymenolepididae</taxon>
        <taxon>Rodentolepis</taxon>
    </lineage>
</organism>
<dbReference type="EMBL" id="UZAE01012137">
    <property type="protein sequence ID" value="VDO03691.1"/>
    <property type="molecule type" value="Genomic_DNA"/>
</dbReference>
<sequence>MADTCKYSPKTIIIHQGSTVLHIGLATDSEPKVLLNCIARKSSRGCPGKIAERIKPKCPISFDFEINEEILHCLKSFDGADHVVLKDELHDILIQSSCKPCSNSESQFVPFVEGFKICDGDTYELQWPILSGHLNNKFTITENGQSLADMWSHALTEYFKIPHDRFPKYSVLLAIEDIFVRREVRYIIDKLMRDLKFSRFMVLPTSYLHMGGTGSLSNCCIVDLGFHKTTISCLANGISLLDVRVNLPCGGIDSLEVLRAALEYYSRKNSELSELLTKYNPGSYNDTLQLLSAMHAADSDMAMRLATDSLDAVLSRDIVVALDSGCTLTLPALAVVKAHLSPFFPVQTGAEGSLTHSLKPQYQVHPIDAHEPDDPLDDCCSRKRKFPFDDENEESALPKSTSSSKFSKPSEFKDLTEAIAWSIRNATVTTAPPDTLETEAAQQQQPTAGGISAEQPSAATVTRNEQLRQKIASCIILVGGGAEGISGLLLRRVLTHKLQCLLGEDFHVNIFTRPQSIPDSAWQGARIAASADFASDLWISKKEWEQLGSRTLREKGAFLW</sequence>
<dbReference type="SMART" id="SM00268">
    <property type="entry name" value="ACTIN"/>
    <property type="match status" value="1"/>
</dbReference>
<dbReference type="AlphaFoldDB" id="A0A0R3TKV7"/>
<protein>
    <submittedName>
        <fullName evidence="6">Actin-related protein 8</fullName>
    </submittedName>
</protein>
<dbReference type="InterPro" id="IPR043129">
    <property type="entry name" value="ATPase_NBD"/>
</dbReference>
<reference evidence="6" key="1">
    <citation type="submission" date="2017-02" db="UniProtKB">
        <authorList>
            <consortium name="WormBaseParasite"/>
        </authorList>
    </citation>
    <scope>IDENTIFICATION</scope>
</reference>
<comment type="function">
    <text evidence="1">Actins are highly conserved proteins that are involved in various types of cell motility and are ubiquitously expressed in all eukaryotic cells.</text>
</comment>
<evidence type="ECO:0000313" key="4">
    <source>
        <dbReference type="EMBL" id="VDO03691.1"/>
    </source>
</evidence>
<dbReference type="OrthoDB" id="5572108at2759"/>
<evidence type="ECO:0000256" key="1">
    <source>
        <dbReference type="ARBA" id="ARBA00003520"/>
    </source>
</evidence>
<dbReference type="Proteomes" id="UP000278807">
    <property type="component" value="Unassembled WGS sequence"/>
</dbReference>
<dbReference type="InterPro" id="IPR004000">
    <property type="entry name" value="Actin"/>
</dbReference>
<proteinExistence type="inferred from homology"/>
<dbReference type="STRING" id="102285.A0A0R3TKV7"/>
<name>A0A0R3TKV7_RODNA</name>
<keyword evidence="5" id="KW-1185">Reference proteome</keyword>
<reference evidence="4 5" key="2">
    <citation type="submission" date="2018-11" db="EMBL/GenBank/DDBJ databases">
        <authorList>
            <consortium name="Pathogen Informatics"/>
        </authorList>
    </citation>
    <scope>NUCLEOTIDE SEQUENCE [LARGE SCALE GENOMIC DNA]</scope>
</reference>
<evidence type="ECO:0000256" key="3">
    <source>
        <dbReference type="SAM" id="MobiDB-lite"/>
    </source>
</evidence>
<gene>
    <name evidence="4" type="ORF">HNAJ_LOCUS7831</name>
</gene>
<feature type="region of interest" description="Disordered" evidence="3">
    <location>
        <begin position="435"/>
        <end position="455"/>
    </location>
</feature>
<dbReference type="PANTHER" id="PTHR11937">
    <property type="entry name" value="ACTIN"/>
    <property type="match status" value="1"/>
</dbReference>
<evidence type="ECO:0000256" key="2">
    <source>
        <dbReference type="RuleBase" id="RU000487"/>
    </source>
</evidence>
<accession>A0A0R3TKV7</accession>